<feature type="transmembrane region" description="Helical" evidence="1">
    <location>
        <begin position="134"/>
        <end position="152"/>
    </location>
</feature>
<keyword evidence="1" id="KW-0812">Transmembrane</keyword>
<keyword evidence="1" id="KW-0472">Membrane</keyword>
<dbReference type="EMBL" id="JAUHJS010000001">
    <property type="protein sequence ID" value="MDN4164261.1"/>
    <property type="molecule type" value="Genomic_DNA"/>
</dbReference>
<dbReference type="InterPro" id="IPR006160">
    <property type="entry name" value="SCFA_transpt_AtoE"/>
</dbReference>
<gene>
    <name evidence="2" type="ORF">QWY31_02045</name>
</gene>
<keyword evidence="1" id="KW-1133">Transmembrane helix</keyword>
<protein>
    <submittedName>
        <fullName evidence="2">TIGR00366 family protein</fullName>
    </submittedName>
</protein>
<dbReference type="PANTHER" id="PTHR41983">
    <property type="entry name" value="SHORT-CHAIN FATTY ACID TRANSPORTER-RELATED"/>
    <property type="match status" value="1"/>
</dbReference>
<feature type="transmembrane region" description="Helical" evidence="1">
    <location>
        <begin position="63"/>
        <end position="82"/>
    </location>
</feature>
<reference evidence="2" key="1">
    <citation type="submission" date="2023-06" db="EMBL/GenBank/DDBJ databases">
        <title>Cytophagales bacterium Strain LB-30, isolated from soil.</title>
        <authorList>
            <person name="Liu B."/>
        </authorList>
    </citation>
    <scope>NUCLEOTIDE SEQUENCE</scope>
    <source>
        <strain evidence="2">LB-30</strain>
    </source>
</reference>
<feature type="transmembrane region" description="Helical" evidence="1">
    <location>
        <begin position="188"/>
        <end position="207"/>
    </location>
</feature>
<dbReference type="RefSeq" id="WP_320002787.1">
    <property type="nucleotide sequence ID" value="NZ_JAUHJS010000001.1"/>
</dbReference>
<feature type="transmembrane region" description="Helical" evidence="1">
    <location>
        <begin position="94"/>
        <end position="122"/>
    </location>
</feature>
<organism evidence="2 3">
    <name type="scientific">Shiella aurantiaca</name>
    <dbReference type="NCBI Taxonomy" id="3058365"/>
    <lineage>
        <taxon>Bacteria</taxon>
        <taxon>Pseudomonadati</taxon>
        <taxon>Bacteroidota</taxon>
        <taxon>Cytophagia</taxon>
        <taxon>Cytophagales</taxon>
        <taxon>Shiellaceae</taxon>
        <taxon>Shiella</taxon>
    </lineage>
</organism>
<accession>A0ABT8F1Y6</accession>
<dbReference type="Proteomes" id="UP001168552">
    <property type="component" value="Unassembled WGS sequence"/>
</dbReference>
<proteinExistence type="predicted"/>
<dbReference type="Pfam" id="PF02667">
    <property type="entry name" value="SCFA_trans"/>
    <property type="match status" value="1"/>
</dbReference>
<name>A0ABT8F1Y6_9BACT</name>
<evidence type="ECO:0000256" key="1">
    <source>
        <dbReference type="SAM" id="Phobius"/>
    </source>
</evidence>
<comment type="caution">
    <text evidence="2">The sequence shown here is derived from an EMBL/GenBank/DDBJ whole genome shotgun (WGS) entry which is preliminary data.</text>
</comment>
<feature type="transmembrane region" description="Helical" evidence="1">
    <location>
        <begin position="419"/>
        <end position="440"/>
    </location>
</feature>
<keyword evidence="3" id="KW-1185">Reference proteome</keyword>
<sequence length="441" mass="48186">MDKNSKFLKIPSPFVLAFLLTLLTLAMALAFSPVESGGNRIITMLNFWQMGFWELLEFTGQMVLILLFGHTLALSPVVDRLINRLVRYCTSTSISVVVVCVSTLLVAFVNWGMCLVFGAILARKIGENASRNNIPINYPLIGASAYTGMMLWHGGLSGSAPLAVSQANHFMKDVIGQIPLSDTLFSSMNISLLLTSLVVVPLFAWLLSKLYKEKDFINGPGIMSDFVPHHEPEESSSLDTSAWPARTLGLMILVVGAISLWNSQQGLGFLNLNYINFILFGLCITLHKNLYAFQKAIGEAISGTSGILIQFPLYAGIMGIMKYSGLAQQIAEGFISMSSVRDLPLLSFASASLINIFIPSGGGQWAIQGPIICKAALSLGTPIPKVIMAFAYGDQLTNMLQPFWALPLLAITKLRVREILPYTLLFMVLGGLLFTLFLLLF</sequence>
<evidence type="ECO:0000313" key="2">
    <source>
        <dbReference type="EMBL" id="MDN4164261.1"/>
    </source>
</evidence>
<evidence type="ECO:0000313" key="3">
    <source>
        <dbReference type="Proteomes" id="UP001168552"/>
    </source>
</evidence>
<dbReference type="PANTHER" id="PTHR41983:SF2">
    <property type="entry name" value="SHORT-CHAIN FATTY ACID TRANSPORTER-RELATED"/>
    <property type="match status" value="1"/>
</dbReference>
<feature type="transmembrane region" description="Helical" evidence="1">
    <location>
        <begin position="267"/>
        <end position="286"/>
    </location>
</feature>